<dbReference type="FunFam" id="3.90.1150.10:FF:000008">
    <property type="entry name" value="Cystathionine gamma-synthase"/>
    <property type="match status" value="1"/>
</dbReference>
<keyword evidence="6" id="KW-0456">Lyase</keyword>
<dbReference type="STRING" id="1300222.I532_17093"/>
<organism evidence="6 7">
    <name type="scientific">Brevibacillus borstelensis AK1</name>
    <dbReference type="NCBI Taxonomy" id="1300222"/>
    <lineage>
        <taxon>Bacteria</taxon>
        <taxon>Bacillati</taxon>
        <taxon>Bacillota</taxon>
        <taxon>Bacilli</taxon>
        <taxon>Bacillales</taxon>
        <taxon>Paenibacillaceae</taxon>
        <taxon>Brevibacillus</taxon>
    </lineage>
</organism>
<dbReference type="CDD" id="cd00614">
    <property type="entry name" value="CGS_like"/>
    <property type="match status" value="1"/>
</dbReference>
<dbReference type="PROSITE" id="PS00868">
    <property type="entry name" value="CYS_MET_METAB_PP"/>
    <property type="match status" value="1"/>
</dbReference>
<dbReference type="GO" id="GO:0019346">
    <property type="term" value="P:transsulfuration"/>
    <property type="evidence" value="ECO:0007669"/>
    <property type="project" value="InterPro"/>
</dbReference>
<name>M8DXD8_9BACL</name>
<dbReference type="EC" id="4.4.1.8" evidence="6"/>
<proteinExistence type="inferred from homology"/>
<dbReference type="Pfam" id="PF01053">
    <property type="entry name" value="Cys_Met_Meta_PP"/>
    <property type="match status" value="1"/>
</dbReference>
<reference evidence="6 7" key="1">
    <citation type="submission" date="2013-03" db="EMBL/GenBank/DDBJ databases">
        <title>Assembly of a new bacterial strain Brevibacillus borstelensis AK1.</title>
        <authorList>
            <person name="Rajan I."/>
            <person name="PoliReddy D."/>
            <person name="Sugumar T."/>
            <person name="Rathinam K."/>
            <person name="Alqarawi S."/>
            <person name="Khalil A.B."/>
            <person name="Sivakumar N."/>
        </authorList>
    </citation>
    <scope>NUCLEOTIDE SEQUENCE [LARGE SCALE GENOMIC DNA]</scope>
    <source>
        <strain evidence="6 7">AK1</strain>
    </source>
</reference>
<gene>
    <name evidence="6" type="ORF">I532_17093</name>
</gene>
<keyword evidence="7" id="KW-1185">Reference proteome</keyword>
<dbReference type="PANTHER" id="PTHR11808:SF15">
    <property type="entry name" value="CYSTATHIONINE GAMMA-LYASE"/>
    <property type="match status" value="1"/>
</dbReference>
<dbReference type="InterPro" id="IPR054542">
    <property type="entry name" value="Cys_met_metab_PP"/>
</dbReference>
<evidence type="ECO:0000256" key="1">
    <source>
        <dbReference type="ARBA" id="ARBA00001933"/>
    </source>
</evidence>
<comment type="cofactor">
    <cofactor evidence="1 5">
        <name>pyridoxal 5'-phosphate</name>
        <dbReference type="ChEBI" id="CHEBI:597326"/>
    </cofactor>
</comment>
<dbReference type="SUPFAM" id="SSF53383">
    <property type="entry name" value="PLP-dependent transferases"/>
    <property type="match status" value="1"/>
</dbReference>
<dbReference type="GO" id="GO:0003962">
    <property type="term" value="F:cystathionine gamma-synthase activity"/>
    <property type="evidence" value="ECO:0007669"/>
    <property type="project" value="TreeGrafter"/>
</dbReference>
<dbReference type="InterPro" id="IPR015424">
    <property type="entry name" value="PyrdxlP-dep_Trfase"/>
</dbReference>
<accession>M8DXD8</accession>
<dbReference type="GO" id="GO:0019343">
    <property type="term" value="P:cysteine biosynthetic process via cystathionine"/>
    <property type="evidence" value="ECO:0007669"/>
    <property type="project" value="TreeGrafter"/>
</dbReference>
<dbReference type="Gene3D" id="3.40.640.10">
    <property type="entry name" value="Type I PLP-dependent aspartate aminotransferase-like (Major domain)"/>
    <property type="match status" value="1"/>
</dbReference>
<dbReference type="PANTHER" id="PTHR11808">
    <property type="entry name" value="TRANS-SULFURATION ENZYME FAMILY MEMBER"/>
    <property type="match status" value="1"/>
</dbReference>
<dbReference type="PIRSF" id="PIRSF001434">
    <property type="entry name" value="CGS"/>
    <property type="match status" value="1"/>
</dbReference>
<evidence type="ECO:0000256" key="5">
    <source>
        <dbReference type="RuleBase" id="RU362118"/>
    </source>
</evidence>
<dbReference type="InterPro" id="IPR000277">
    <property type="entry name" value="Cys/Met-Metab_PyrdxlP-dep_enz"/>
</dbReference>
<comment type="similarity">
    <text evidence="2 5">Belongs to the trans-sulfuration enzymes family.</text>
</comment>
<dbReference type="FunFam" id="3.40.640.10:FF:000009">
    <property type="entry name" value="Cystathionine gamma-synthase homolog"/>
    <property type="match status" value="1"/>
</dbReference>
<evidence type="ECO:0000256" key="4">
    <source>
        <dbReference type="PIRSR" id="PIRSR001434-2"/>
    </source>
</evidence>
<evidence type="ECO:0000256" key="2">
    <source>
        <dbReference type="ARBA" id="ARBA00009077"/>
    </source>
</evidence>
<dbReference type="PATRIC" id="fig|1300222.3.peg.3582"/>
<keyword evidence="3 4" id="KW-0663">Pyridoxal phosphate</keyword>
<sequence>MRIKTRLIHGGIEGDPHTGAVSVPIYQVSTYKQDAIGQHKGFEYSRTGNPTRHALETYIAELEGGARGLAFGSGMAALSTILSMFNKGDHVVVGDDVYGGTYRVITRVFSRLGLEATYADTSDGAAVEAAIRPETKAIIMETPTNPLLKVSDIESLSKVAKKHGILLIVDNTFMTPYWQNPLDLGADIVYHSATKYLGGHSDVVAGLVVTKDAKLGEELHFLQNAIGGILGPQDSWILLRGMKTLGIRMEEHEQNARTLAEWLEKRSDISRVIYPGLASHPQHELAKRQGRGFGGMISFDVGSAARADEVLSRVKYFTLAESLGAVESLISVPARMTHASIPAERRAELGITDGLVRISVGIEDVQDLMEDLEQALSK</sequence>
<dbReference type="InterPro" id="IPR015422">
    <property type="entry name" value="PyrdxlP-dep_Trfase_small"/>
</dbReference>
<dbReference type="EMBL" id="APBN01000007">
    <property type="protein sequence ID" value="EMT51661.1"/>
    <property type="molecule type" value="Genomic_DNA"/>
</dbReference>
<dbReference type="GO" id="GO:0004123">
    <property type="term" value="F:cystathionine gamma-lyase activity"/>
    <property type="evidence" value="ECO:0007669"/>
    <property type="project" value="TreeGrafter"/>
</dbReference>
<evidence type="ECO:0000313" key="7">
    <source>
        <dbReference type="Proteomes" id="UP000012081"/>
    </source>
</evidence>
<protein>
    <submittedName>
        <fullName evidence="6">Cystathionine beta-lyase</fullName>
        <ecNumber evidence="6">4.4.1.8</ecNumber>
    </submittedName>
</protein>
<dbReference type="GO" id="GO:0030170">
    <property type="term" value="F:pyridoxal phosphate binding"/>
    <property type="evidence" value="ECO:0007669"/>
    <property type="project" value="InterPro"/>
</dbReference>
<evidence type="ECO:0000256" key="3">
    <source>
        <dbReference type="ARBA" id="ARBA00022898"/>
    </source>
</evidence>
<dbReference type="Proteomes" id="UP000012081">
    <property type="component" value="Unassembled WGS sequence"/>
</dbReference>
<comment type="caution">
    <text evidence="6">The sequence shown here is derived from an EMBL/GenBank/DDBJ whole genome shotgun (WGS) entry which is preliminary data.</text>
</comment>
<dbReference type="NCBIfam" id="NF005810">
    <property type="entry name" value="PRK07671.1"/>
    <property type="match status" value="1"/>
</dbReference>
<dbReference type="OrthoDB" id="9780685at2"/>
<dbReference type="RefSeq" id="WP_003389718.1">
    <property type="nucleotide sequence ID" value="NZ_APBN01000007.1"/>
</dbReference>
<evidence type="ECO:0000313" key="6">
    <source>
        <dbReference type="EMBL" id="EMT51661.1"/>
    </source>
</evidence>
<dbReference type="Gene3D" id="3.90.1150.10">
    <property type="entry name" value="Aspartate Aminotransferase, domain 1"/>
    <property type="match status" value="1"/>
</dbReference>
<feature type="modified residue" description="N6-(pyridoxal phosphate)lysine" evidence="4">
    <location>
        <position position="195"/>
    </location>
</feature>
<dbReference type="InterPro" id="IPR015421">
    <property type="entry name" value="PyrdxlP-dep_Trfase_major"/>
</dbReference>
<dbReference type="AlphaFoldDB" id="M8DXD8"/>
<dbReference type="GO" id="GO:0005737">
    <property type="term" value="C:cytoplasm"/>
    <property type="evidence" value="ECO:0007669"/>
    <property type="project" value="TreeGrafter"/>
</dbReference>